<dbReference type="VEuPathDB" id="FungiDB:RhiirFUN_010077"/>
<dbReference type="EMBL" id="LLXH01000395">
    <property type="protein sequence ID" value="PKC67384.1"/>
    <property type="molecule type" value="Genomic_DNA"/>
</dbReference>
<organism evidence="1 2">
    <name type="scientific">Rhizophagus irregularis</name>
    <dbReference type="NCBI Taxonomy" id="588596"/>
    <lineage>
        <taxon>Eukaryota</taxon>
        <taxon>Fungi</taxon>
        <taxon>Fungi incertae sedis</taxon>
        <taxon>Mucoromycota</taxon>
        <taxon>Glomeromycotina</taxon>
        <taxon>Glomeromycetes</taxon>
        <taxon>Glomerales</taxon>
        <taxon>Glomeraceae</taxon>
        <taxon>Rhizophagus</taxon>
    </lineage>
</organism>
<protein>
    <recommendedName>
        <fullName evidence="3">F-box domain-containing protein</fullName>
    </recommendedName>
</protein>
<dbReference type="VEuPathDB" id="FungiDB:FUN_025582"/>
<evidence type="ECO:0000313" key="2">
    <source>
        <dbReference type="Proteomes" id="UP000232688"/>
    </source>
</evidence>
<dbReference type="AlphaFoldDB" id="A0A2N0RVS4"/>
<reference evidence="1 2" key="2">
    <citation type="submission" date="2017-10" db="EMBL/GenBank/DDBJ databases">
        <title>Genome analyses suggest a sexual origin of heterokaryosis in a supposedly ancient asexual fungus.</title>
        <authorList>
            <person name="Corradi N."/>
            <person name="Sedzielewska K."/>
            <person name="Noel J."/>
            <person name="Charron P."/>
            <person name="Farinelli L."/>
            <person name="Marton T."/>
            <person name="Kruger M."/>
            <person name="Pelin A."/>
            <person name="Brachmann A."/>
            <person name="Corradi N."/>
        </authorList>
    </citation>
    <scope>NUCLEOTIDE SEQUENCE [LARGE SCALE GENOMIC DNA]</scope>
    <source>
        <strain evidence="1 2">A1</strain>
    </source>
</reference>
<dbReference type="Proteomes" id="UP000232688">
    <property type="component" value="Unassembled WGS sequence"/>
</dbReference>
<sequence length="589" mass="70166">MTCSKIFSGDLPELTNEIIQKIHFQKKDPFSREYLKNQYFIEIYLSRLNEDVKTKLYEYGVNNNLISSNSLLFNYPSFIKYLNIDKILSSVQTWVDTVVGKNQGKLVNFIYRSLLEMFIENEGNLYSFEYFRKDISTLYSCILINRLWCRLAIPLLWEDPFPKKDLFSREYLKNQHFIEIYLSKLNEDVKTKLYEYGVNNNLISSNTLLFNYPSFIKYLNIDKILSSIRTWVDTVVGKNQGKLVNLIYKSLLEIFIENEGNLYSFEVDLSTSYSYYFNNIDLILQNPNLTYNIRNLTFRIHDYDPQNIIKLLNFLYSNCNSILSMVLNFPLYDIIRDRPLIEKFSILQEVFDQLNVLESIHIFYCSSLNSDFVKQIIKVNKPFKLRSLFMDGTLHFEPIQLLLQKFSDCLENFGFGYTIYFESGIPDDNNIYLFIENNEHNINYLTIEESIYSHIDHRKLSSTVLQNLGQVLPSKLEYLCLSLSYRTSDLEIFLKNSQNTFIKKLIIKNMVFDRNEKILFYIKKYIMKKERVKYLAILNKDVYTREEIELFFLKDEVNEFKLHNIIVKKSHDLNFSPYSFSNNNYLQYE</sequence>
<accession>A0A2N0RVS4</accession>
<proteinExistence type="predicted"/>
<dbReference type="VEuPathDB" id="FungiDB:RhiirFUN_024402"/>
<gene>
    <name evidence="1" type="ORF">RhiirA1_534948</name>
</gene>
<dbReference type="VEuPathDB" id="FungiDB:RhiirA1_534948"/>
<reference evidence="1 2" key="1">
    <citation type="submission" date="2017-10" db="EMBL/GenBank/DDBJ databases">
        <title>Extensive intraspecific genome diversity in a model arbuscular mycorrhizal fungus.</title>
        <authorList>
            <person name="Chen E.C.H."/>
            <person name="Morin E."/>
            <person name="Baudet D."/>
            <person name="Noel J."/>
            <person name="Ndikumana S."/>
            <person name="Charron P."/>
            <person name="St-Onge C."/>
            <person name="Giorgi J."/>
            <person name="Grigoriev I.V."/>
            <person name="Roux C."/>
            <person name="Martin F.M."/>
            <person name="Corradi N."/>
        </authorList>
    </citation>
    <scope>NUCLEOTIDE SEQUENCE [LARGE SCALE GENOMIC DNA]</scope>
    <source>
        <strain evidence="1 2">A1</strain>
    </source>
</reference>
<evidence type="ECO:0008006" key="3">
    <source>
        <dbReference type="Google" id="ProtNLM"/>
    </source>
</evidence>
<comment type="caution">
    <text evidence="1">The sequence shown here is derived from an EMBL/GenBank/DDBJ whole genome shotgun (WGS) entry which is preliminary data.</text>
</comment>
<name>A0A2N0RVS4_9GLOM</name>
<evidence type="ECO:0000313" key="1">
    <source>
        <dbReference type="EMBL" id="PKC67384.1"/>
    </source>
</evidence>